<accession>A0A9X3J175</accession>
<dbReference type="AlphaFoldDB" id="A0A9X3J175"/>
<comment type="caution">
    <text evidence="1">The sequence shown here is derived from an EMBL/GenBank/DDBJ whole genome shotgun (WGS) entry which is preliminary data.</text>
</comment>
<evidence type="ECO:0008006" key="3">
    <source>
        <dbReference type="Google" id="ProtNLM"/>
    </source>
</evidence>
<keyword evidence="2" id="KW-1185">Reference proteome</keyword>
<protein>
    <recommendedName>
        <fullName evidence="3">Lipoprotein</fullName>
    </recommendedName>
</protein>
<dbReference type="PROSITE" id="PS51257">
    <property type="entry name" value="PROKAR_LIPOPROTEIN"/>
    <property type="match status" value="1"/>
</dbReference>
<dbReference type="EMBL" id="JAPNKE010000002">
    <property type="protein sequence ID" value="MCY1011351.1"/>
    <property type="molecule type" value="Genomic_DNA"/>
</dbReference>
<evidence type="ECO:0000313" key="1">
    <source>
        <dbReference type="EMBL" id="MCY1011351.1"/>
    </source>
</evidence>
<dbReference type="Proteomes" id="UP001150924">
    <property type="component" value="Unassembled WGS sequence"/>
</dbReference>
<dbReference type="RefSeq" id="WP_267774610.1">
    <property type="nucleotide sequence ID" value="NZ_JAPNKE010000002.1"/>
</dbReference>
<evidence type="ECO:0000313" key="2">
    <source>
        <dbReference type="Proteomes" id="UP001150924"/>
    </source>
</evidence>
<reference evidence="1" key="1">
    <citation type="submission" date="2022-11" db="EMBL/GenBank/DDBJ databases">
        <title>Minimal conservation of predation-associated metabolite biosynthetic gene clusters underscores biosynthetic potential of Myxococcota including descriptions for ten novel species: Archangium lansinium sp. nov., Myxococcus landrumus sp. nov., Nannocystis bai.</title>
        <authorList>
            <person name="Ahearne A."/>
            <person name="Stevens C."/>
            <person name="Phillips K."/>
        </authorList>
    </citation>
    <scope>NUCLEOTIDE SEQUENCE</scope>
    <source>
        <strain evidence="1">Na p29</strain>
    </source>
</reference>
<organism evidence="1 2">
    <name type="scientific">Nannocystis pusilla</name>
    <dbReference type="NCBI Taxonomy" id="889268"/>
    <lineage>
        <taxon>Bacteria</taxon>
        <taxon>Pseudomonadati</taxon>
        <taxon>Myxococcota</taxon>
        <taxon>Polyangia</taxon>
        <taxon>Nannocystales</taxon>
        <taxon>Nannocystaceae</taxon>
        <taxon>Nannocystis</taxon>
    </lineage>
</organism>
<gene>
    <name evidence="1" type="ORF">OV079_38490</name>
</gene>
<sequence length="60" mass="6389">MHSRLLRLVGGSTVWMLGACGAQPTEVELRLYPCDLMSGAPTSVSLRFRATGPTAPSVSR</sequence>
<proteinExistence type="predicted"/>
<name>A0A9X3J175_9BACT</name>